<sequence>MIEPIDNSQQRQVLARTEHFIVTAEEALERGFDRIPVLFDLSGTTAGMFRAHGRQRELRYNPWIFSKYWDVNFQETVPHEVAHYIVHEVYGFQKVKPHGEEWQALMHYFDADPTVTFKADLEDIPQRRQRTHAYRCDCRDHEVSTTRHNRMLSGKGSYLCRYCNGGLVYCA</sequence>
<dbReference type="RefSeq" id="WP_279253253.1">
    <property type="nucleotide sequence ID" value="NZ_SHNP01000004.1"/>
</dbReference>
<evidence type="ECO:0000313" key="3">
    <source>
        <dbReference type="Proteomes" id="UP001143307"/>
    </source>
</evidence>
<feature type="domain" description="SprT-like" evidence="1">
    <location>
        <begin position="15"/>
        <end position="170"/>
    </location>
</feature>
<dbReference type="InterPro" id="IPR006640">
    <property type="entry name" value="SprT-like_domain"/>
</dbReference>
<evidence type="ECO:0000313" key="2">
    <source>
        <dbReference type="EMBL" id="MCX2974488.1"/>
    </source>
</evidence>
<dbReference type="EMBL" id="SHNP01000004">
    <property type="protein sequence ID" value="MCX2974488.1"/>
    <property type="molecule type" value="Genomic_DNA"/>
</dbReference>
<gene>
    <name evidence="2" type="ORF">EYC87_12920</name>
</gene>
<comment type="caution">
    <text evidence="2">The sequence shown here is derived from an EMBL/GenBank/DDBJ whole genome shotgun (WGS) entry which is preliminary data.</text>
</comment>
<protein>
    <submittedName>
        <fullName evidence="2">Metallopeptidase (SprT family)</fullName>
    </submittedName>
</protein>
<dbReference type="PANTHER" id="PTHR38773">
    <property type="entry name" value="PROTEIN SPRT"/>
    <property type="match status" value="1"/>
</dbReference>
<organism evidence="2 3">
    <name type="scientific">Candidatus Seongchinamella marina</name>
    <dbReference type="NCBI Taxonomy" id="2518990"/>
    <lineage>
        <taxon>Bacteria</taxon>
        <taxon>Pseudomonadati</taxon>
        <taxon>Pseudomonadota</taxon>
        <taxon>Gammaproteobacteria</taxon>
        <taxon>Cellvibrionales</taxon>
        <taxon>Halieaceae</taxon>
        <taxon>Seongchinamella</taxon>
    </lineage>
</organism>
<keyword evidence="3" id="KW-1185">Reference proteome</keyword>
<dbReference type="Pfam" id="PF10263">
    <property type="entry name" value="SprT-like"/>
    <property type="match status" value="1"/>
</dbReference>
<dbReference type="SMART" id="SM00731">
    <property type="entry name" value="SprT"/>
    <property type="match status" value="1"/>
</dbReference>
<dbReference type="Proteomes" id="UP001143307">
    <property type="component" value="Unassembled WGS sequence"/>
</dbReference>
<name>A0ABT3SWW9_9GAMM</name>
<dbReference type="PANTHER" id="PTHR38773:SF1">
    <property type="entry name" value="PROTEIN SPRT"/>
    <property type="match status" value="1"/>
</dbReference>
<reference evidence="2" key="1">
    <citation type="submission" date="2019-02" db="EMBL/GenBank/DDBJ databases">
        <authorList>
            <person name="Li S.-H."/>
        </authorList>
    </citation>
    <scope>NUCLEOTIDE SEQUENCE</scope>
    <source>
        <strain evidence="2">IMCC8485</strain>
    </source>
</reference>
<accession>A0ABT3SWW9</accession>
<evidence type="ECO:0000259" key="1">
    <source>
        <dbReference type="SMART" id="SM00731"/>
    </source>
</evidence>
<proteinExistence type="predicted"/>